<feature type="region of interest" description="Disordered" evidence="1">
    <location>
        <begin position="1"/>
        <end position="21"/>
    </location>
</feature>
<evidence type="ECO:0000313" key="2">
    <source>
        <dbReference type="EMBL" id="KAF7423627.1"/>
    </source>
</evidence>
<name>A0A834P1F0_VESPE</name>
<dbReference type="AlphaFoldDB" id="A0A834P1F0"/>
<gene>
    <name evidence="2" type="ORF">H0235_008910</name>
</gene>
<dbReference type="Proteomes" id="UP000600918">
    <property type="component" value="Unassembled WGS sequence"/>
</dbReference>
<proteinExistence type="predicted"/>
<dbReference type="EMBL" id="JACSDY010000007">
    <property type="protein sequence ID" value="KAF7423627.1"/>
    <property type="molecule type" value="Genomic_DNA"/>
</dbReference>
<feature type="compositionally biased region" description="Acidic residues" evidence="1">
    <location>
        <begin position="7"/>
        <end position="19"/>
    </location>
</feature>
<keyword evidence="3" id="KW-1185">Reference proteome</keyword>
<reference evidence="2" key="1">
    <citation type="journal article" date="2020" name="G3 (Bethesda)">
        <title>High-Quality Assemblies for Three Invasive Social Wasps from the &lt;i&gt;Vespula&lt;/i&gt; Genus.</title>
        <authorList>
            <person name="Harrop T.W.R."/>
            <person name="Guhlin J."/>
            <person name="McLaughlin G.M."/>
            <person name="Permina E."/>
            <person name="Stockwell P."/>
            <person name="Gilligan J."/>
            <person name="Le Lec M.F."/>
            <person name="Gruber M.A.M."/>
            <person name="Quinn O."/>
            <person name="Lovegrove M."/>
            <person name="Duncan E.J."/>
            <person name="Remnant E.J."/>
            <person name="Van Eeckhoven J."/>
            <person name="Graham B."/>
            <person name="Knapp R.A."/>
            <person name="Langford K.W."/>
            <person name="Kronenberg Z."/>
            <person name="Press M.O."/>
            <person name="Eacker S.M."/>
            <person name="Wilson-Rankin E.E."/>
            <person name="Purcell J."/>
            <person name="Lester P.J."/>
            <person name="Dearden P.K."/>
        </authorList>
    </citation>
    <scope>NUCLEOTIDE SEQUENCE</scope>
    <source>
        <strain evidence="2">Volc-1</strain>
    </source>
</reference>
<organism evidence="2 3">
    <name type="scientific">Vespula pensylvanica</name>
    <name type="common">Western yellow jacket</name>
    <name type="synonym">Wasp</name>
    <dbReference type="NCBI Taxonomy" id="30213"/>
    <lineage>
        <taxon>Eukaryota</taxon>
        <taxon>Metazoa</taxon>
        <taxon>Ecdysozoa</taxon>
        <taxon>Arthropoda</taxon>
        <taxon>Hexapoda</taxon>
        <taxon>Insecta</taxon>
        <taxon>Pterygota</taxon>
        <taxon>Neoptera</taxon>
        <taxon>Endopterygota</taxon>
        <taxon>Hymenoptera</taxon>
        <taxon>Apocrita</taxon>
        <taxon>Aculeata</taxon>
        <taxon>Vespoidea</taxon>
        <taxon>Vespidae</taxon>
        <taxon>Vespinae</taxon>
        <taxon>Vespula</taxon>
    </lineage>
</organism>
<evidence type="ECO:0000256" key="1">
    <source>
        <dbReference type="SAM" id="MobiDB-lite"/>
    </source>
</evidence>
<protein>
    <submittedName>
        <fullName evidence="2">Uncharacterized protein</fullName>
    </submittedName>
</protein>
<comment type="caution">
    <text evidence="2">The sequence shown here is derived from an EMBL/GenBank/DDBJ whole genome shotgun (WGS) entry which is preliminary data.</text>
</comment>
<evidence type="ECO:0000313" key="3">
    <source>
        <dbReference type="Proteomes" id="UP000600918"/>
    </source>
</evidence>
<accession>A0A834P1F0</accession>
<sequence>MEKVGENEEEEEEEEEEEKEKERIYVISNLHKVIAPGNGIPSAWKRMYQARIEMLERQIGRLPGHKSRNRIVEKLCRRQLVPDVDVFKGTCTRLVFGVCSSFRGRRTVGTGS</sequence>